<dbReference type="VEuPathDB" id="FungiDB:HGUI_01274"/>
<dbReference type="PROSITE" id="PS50212">
    <property type="entry name" value="RASGEF_NTER"/>
    <property type="match status" value="1"/>
</dbReference>
<evidence type="ECO:0000259" key="13">
    <source>
        <dbReference type="PROSITE" id="PS50212"/>
    </source>
</evidence>
<dbReference type="SMART" id="SM00147">
    <property type="entry name" value="RasGEF"/>
    <property type="match status" value="1"/>
</dbReference>
<dbReference type="GO" id="GO:0005085">
    <property type="term" value="F:guanyl-nucleotide exchange factor activity"/>
    <property type="evidence" value="ECO:0007669"/>
    <property type="project" value="UniProtKB-KW"/>
</dbReference>
<dbReference type="GO" id="GO:0007265">
    <property type="term" value="P:Ras protein signal transduction"/>
    <property type="evidence" value="ECO:0007669"/>
    <property type="project" value="TreeGrafter"/>
</dbReference>
<keyword evidence="7" id="KW-0131">Cell cycle</keyword>
<dbReference type="Pfam" id="PF00617">
    <property type="entry name" value="RasGEF"/>
    <property type="match status" value="1"/>
</dbReference>
<evidence type="ECO:0000256" key="7">
    <source>
        <dbReference type="ARBA" id="ARBA00023306"/>
    </source>
</evidence>
<organism evidence="14 15">
    <name type="scientific">Hanseniaspora guilliermondii</name>
    <dbReference type="NCBI Taxonomy" id="56406"/>
    <lineage>
        <taxon>Eukaryota</taxon>
        <taxon>Fungi</taxon>
        <taxon>Dikarya</taxon>
        <taxon>Ascomycota</taxon>
        <taxon>Saccharomycotina</taxon>
        <taxon>Saccharomycetes</taxon>
        <taxon>Saccharomycodales</taxon>
        <taxon>Saccharomycodaceae</taxon>
        <taxon>Hanseniaspora</taxon>
    </lineage>
</organism>
<proteinExistence type="inferred from homology"/>
<name>A0A1L0AY41_9ASCO</name>
<feature type="compositionally biased region" description="Polar residues" evidence="11">
    <location>
        <begin position="681"/>
        <end position="699"/>
    </location>
</feature>
<reference evidence="15" key="1">
    <citation type="submission" date="2016-11" db="EMBL/GenBank/DDBJ databases">
        <authorList>
            <person name="Guldener U."/>
        </authorList>
    </citation>
    <scope>NUCLEOTIDE SEQUENCE [LARGE SCALE GENOMIC DNA]</scope>
</reference>
<dbReference type="PANTHER" id="PTHR23113">
    <property type="entry name" value="GUANINE NUCLEOTIDE EXCHANGE FACTOR"/>
    <property type="match status" value="1"/>
</dbReference>
<evidence type="ECO:0000256" key="3">
    <source>
        <dbReference type="ARBA" id="ARBA00022490"/>
    </source>
</evidence>
<dbReference type="Gene3D" id="1.10.840.10">
    <property type="entry name" value="Ras guanine-nucleotide exchange factors catalytic domain"/>
    <property type="match status" value="1"/>
</dbReference>
<keyword evidence="6" id="KW-0498">Mitosis</keyword>
<feature type="domain" description="N-terminal Ras-GEF" evidence="13">
    <location>
        <begin position="29"/>
        <end position="173"/>
    </location>
</feature>
<dbReference type="GO" id="GO:0051301">
    <property type="term" value="P:cell division"/>
    <property type="evidence" value="ECO:0007669"/>
    <property type="project" value="UniProtKB-KW"/>
</dbReference>
<evidence type="ECO:0000256" key="1">
    <source>
        <dbReference type="ARBA" id="ARBA00004378"/>
    </source>
</evidence>
<gene>
    <name evidence="14" type="ORF">HGUI_01274</name>
</gene>
<feature type="compositionally biased region" description="Basic and acidic residues" evidence="11">
    <location>
        <begin position="351"/>
        <end position="375"/>
    </location>
</feature>
<dbReference type="SUPFAM" id="SSF48366">
    <property type="entry name" value="Ras GEF"/>
    <property type="match status" value="1"/>
</dbReference>
<dbReference type="EMBL" id="FQNF01000017">
    <property type="protein sequence ID" value="SGZ39074.1"/>
    <property type="molecule type" value="Genomic_DNA"/>
</dbReference>
<keyword evidence="3" id="KW-0963">Cytoplasm</keyword>
<accession>A0A1L0AY41</accession>
<dbReference type="Gene3D" id="1.20.870.10">
    <property type="entry name" value="Son of sevenless (SoS) protein Chain: S domain 1"/>
    <property type="match status" value="1"/>
</dbReference>
<evidence type="ECO:0000259" key="12">
    <source>
        <dbReference type="PROSITE" id="PS50009"/>
    </source>
</evidence>
<dbReference type="CDD" id="cd06224">
    <property type="entry name" value="REM"/>
    <property type="match status" value="1"/>
</dbReference>
<dbReference type="GO" id="GO:0005737">
    <property type="term" value="C:cytoplasm"/>
    <property type="evidence" value="ECO:0007669"/>
    <property type="project" value="UniProtKB-SubCell"/>
</dbReference>
<dbReference type="InterPro" id="IPR036964">
    <property type="entry name" value="RASGEF_cat_dom_sf"/>
</dbReference>
<dbReference type="SMART" id="SM00229">
    <property type="entry name" value="RasGEFN"/>
    <property type="match status" value="1"/>
</dbReference>
<evidence type="ECO:0000256" key="6">
    <source>
        <dbReference type="ARBA" id="ARBA00022776"/>
    </source>
</evidence>
<sequence length="1314" mass="151853">MNKDLHYFGLFNSHNYFPKPNKYVMEINSNEKIVKSTLEAIVIHFTNSIDSLNYNDLNNFFITYRSFTSSNKLLDILLYRFKWSIKSSLDLQFGDNIINDNELIKIYNIIIIRTFIILRHWINNYIIEDFLFNDEILTYFTSFIQNDIYRDLIFSYLDNSKGNDLKLILNCITNLKKVWINKYNLCFDYPHYHISNTSNEYFLNYNIIIDNKKSKKHLSSFALNYSTDPLVRNKSFLDIVGNQINLTKSKNSILYPNNSMLVNQNITNKHHNTTFSRISNKSHTSNDSSNKNKLNFVQSLNVPETSKIDSILPSTPTKNLEFAINFNELMDNESGVRDSIYGLLNKWNGGDHEKVESDRKGKNNNKREILNHEQEDTINSTPDTKSDDNLSLKTPNNVSKFVRYVFSIGKMNGESEDIEEEFQLDGSHKFDILSARSIDEVQFIINNEQVDKSSTLNASTTSDELNYNKMDNLNLYSKVLQITNNLSQSKLNNINLPHTSPKKENFTTSPFLRSIEKTKTQITNRSWLKDNKSNELVFSSQKKSLEIKDINELEVEDESEQIPESPTKAKHKSINYSQEPLKVPIIDKELDIEESQSLSTLDVKKRGSKKIIDTSERHSHFDTTKRVMSMITRQPQRSTSFTMDRTSSSIKNYQSVYSSMKHELPKARNTGRISVSINNRHSSMNNTFDNPTPTKSRFSSLVEGNESDEINEATPINDERNNESKPIAFSQNNGNLSRNVSRKVSVLKSKILEEDDIFKQQEDELNELSLKLSNSTIKRRSQLNEKSKLQDNENTDYLHGEKSIEQISVNSSVGIDENYDEKIIHQPSIPKRFTVGLDLGMNMDEGLVLKSMDKKTTDLREMFKNQMNDNSSDLSFMIYGENDSESFEDLSDHKLDVNPRSFIKDEHSEREEIVFDEMDFAEGDNPLDIAMKKLEGTFEGSDASSDISSKSTKIDLPSSKTIVKSKTMHNLSSNLKRASTLIQNRRQTLLSTTNLSTIIDNNFSEGRNGVVTSPKRLLVDGNSVYYNEGDQSQFNPNNYINDVLMNYRIKDKTLLIDNNEQHIPFILMYSSREIAEQLTLIERDVLNEVDWKSLLQLEMNESLDSYTSWVEVLINQDSLSGVDLGIARFNLTVDWIISEIVLTKDVKLKRNALQKFIHVAEHCIELQNFNTSMQIVLALSSTEVQYFKDSWRLVEPGDMLSWAEMKNLFSSDQDDYKLLRDLMDDMDPIKGCLPFLVLYLSDLKNLHNMSTFFHSNHDIINYKKFDSLSTIVKNFIQRVNWGIEFYSLSLNQQLLSKCLYISSLQQWEIEELLK</sequence>
<evidence type="ECO:0000256" key="2">
    <source>
        <dbReference type="ARBA" id="ARBA00004496"/>
    </source>
</evidence>
<evidence type="ECO:0000313" key="14">
    <source>
        <dbReference type="EMBL" id="SGZ39074.1"/>
    </source>
</evidence>
<dbReference type="InterPro" id="IPR000651">
    <property type="entry name" value="Ras-like_Gua-exchang_fac_N"/>
</dbReference>
<evidence type="ECO:0000313" key="15">
    <source>
        <dbReference type="Proteomes" id="UP000183365"/>
    </source>
</evidence>
<dbReference type="Pfam" id="PF00618">
    <property type="entry name" value="RasGEF_N"/>
    <property type="match status" value="1"/>
</dbReference>
<feature type="region of interest" description="Disordered" evidence="11">
    <location>
        <begin position="681"/>
        <end position="735"/>
    </location>
</feature>
<comment type="similarity">
    <text evidence="8">Belongs to the LTE1 family.</text>
</comment>
<dbReference type="GO" id="GO:0005886">
    <property type="term" value="C:plasma membrane"/>
    <property type="evidence" value="ECO:0007669"/>
    <property type="project" value="TreeGrafter"/>
</dbReference>
<feature type="domain" description="Ras-GEF" evidence="12">
    <location>
        <begin position="1070"/>
        <end position="1312"/>
    </location>
</feature>
<dbReference type="InterPro" id="IPR001895">
    <property type="entry name" value="RASGEF_cat_dom"/>
</dbReference>
<evidence type="ECO:0000256" key="11">
    <source>
        <dbReference type="SAM" id="MobiDB-lite"/>
    </source>
</evidence>
<dbReference type="PROSITE" id="PS50009">
    <property type="entry name" value="RASGEF_CAT"/>
    <property type="match status" value="1"/>
</dbReference>
<dbReference type="InterPro" id="IPR023578">
    <property type="entry name" value="Ras_GEF_dom_sf"/>
</dbReference>
<keyword evidence="15" id="KW-1185">Reference proteome</keyword>
<keyword evidence="5 10" id="KW-0344">Guanine-nucleotide releasing factor</keyword>
<dbReference type="FunFam" id="1.10.840.10:FF:000019">
    <property type="entry name" value="Guanine nucleotide exchange factor LTE1"/>
    <property type="match status" value="1"/>
</dbReference>
<evidence type="ECO:0000256" key="4">
    <source>
        <dbReference type="ARBA" id="ARBA00022618"/>
    </source>
</evidence>
<dbReference type="InterPro" id="IPR008937">
    <property type="entry name" value="Ras-like_GEF"/>
</dbReference>
<comment type="subcellular location">
    <subcellularLocation>
        <location evidence="1">Bud</location>
    </subcellularLocation>
    <subcellularLocation>
        <location evidence="2">Cytoplasm</location>
    </subcellularLocation>
</comment>
<dbReference type="PANTHER" id="PTHR23113:SF363">
    <property type="entry name" value="PROTEIN SON OF SEVENLESS"/>
    <property type="match status" value="1"/>
</dbReference>
<dbReference type="GO" id="GO:0005933">
    <property type="term" value="C:cellular bud"/>
    <property type="evidence" value="ECO:0007669"/>
    <property type="project" value="UniProtKB-SubCell"/>
</dbReference>
<keyword evidence="4" id="KW-0132">Cell division</keyword>
<evidence type="ECO:0000256" key="8">
    <source>
        <dbReference type="ARBA" id="ARBA00061443"/>
    </source>
</evidence>
<evidence type="ECO:0000256" key="10">
    <source>
        <dbReference type="PROSITE-ProRule" id="PRU00168"/>
    </source>
</evidence>
<evidence type="ECO:0000256" key="5">
    <source>
        <dbReference type="ARBA" id="ARBA00022658"/>
    </source>
</evidence>
<evidence type="ECO:0000256" key="9">
    <source>
        <dbReference type="ARBA" id="ARBA00070837"/>
    </source>
</evidence>
<feature type="region of interest" description="Disordered" evidence="11">
    <location>
        <begin position="351"/>
        <end position="392"/>
    </location>
</feature>
<protein>
    <recommendedName>
        <fullName evidence="9">Guanine nucleotide exchange factor LTE1</fullName>
    </recommendedName>
</protein>
<dbReference type="OrthoDB" id="10254377at2759"/>
<dbReference type="Proteomes" id="UP000183365">
    <property type="component" value="Unassembled WGS sequence"/>
</dbReference>